<dbReference type="EMBL" id="AXCM01000462">
    <property type="status" value="NOT_ANNOTATED_CDS"/>
    <property type="molecule type" value="Genomic_DNA"/>
</dbReference>
<dbReference type="InterPro" id="IPR052436">
    <property type="entry name" value="LTO1_adapter"/>
</dbReference>
<name>A0A182MK01_9DIPT</name>
<dbReference type="VEuPathDB" id="VectorBase:ACUA020130"/>
<evidence type="ECO:0008006" key="3">
    <source>
        <dbReference type="Google" id="ProtNLM"/>
    </source>
</evidence>
<dbReference type="AlphaFoldDB" id="A0A182MK01"/>
<dbReference type="PANTHER" id="PTHR28532">
    <property type="entry name" value="GEO13458P1"/>
    <property type="match status" value="1"/>
</dbReference>
<evidence type="ECO:0000313" key="2">
    <source>
        <dbReference type="Proteomes" id="UP000075883"/>
    </source>
</evidence>
<protein>
    <recommendedName>
        <fullName evidence="3">Essential protein Yae1 N-terminal domain-containing protein</fullName>
    </recommendedName>
</protein>
<dbReference type="PANTHER" id="PTHR28532:SF1">
    <property type="entry name" value="ORAL CANCER OVEREXPRESSED 1"/>
    <property type="match status" value="1"/>
</dbReference>
<accession>A0A182MK01</accession>
<reference evidence="2" key="1">
    <citation type="submission" date="2013-09" db="EMBL/GenBank/DDBJ databases">
        <title>The Genome Sequence of Anopheles culicifacies species A.</title>
        <authorList>
            <consortium name="The Broad Institute Genomics Platform"/>
            <person name="Neafsey D.E."/>
            <person name="Besansky N."/>
            <person name="Howell P."/>
            <person name="Walton C."/>
            <person name="Young S.K."/>
            <person name="Zeng Q."/>
            <person name="Gargeya S."/>
            <person name="Fitzgerald M."/>
            <person name="Haas B."/>
            <person name="Abouelleil A."/>
            <person name="Allen A.W."/>
            <person name="Alvarado L."/>
            <person name="Arachchi H.M."/>
            <person name="Berlin A.M."/>
            <person name="Chapman S.B."/>
            <person name="Gainer-Dewar J."/>
            <person name="Goldberg J."/>
            <person name="Griggs A."/>
            <person name="Gujja S."/>
            <person name="Hansen M."/>
            <person name="Howarth C."/>
            <person name="Imamovic A."/>
            <person name="Ireland A."/>
            <person name="Larimer J."/>
            <person name="McCowan C."/>
            <person name="Murphy C."/>
            <person name="Pearson M."/>
            <person name="Poon T.W."/>
            <person name="Priest M."/>
            <person name="Roberts A."/>
            <person name="Saif S."/>
            <person name="Shea T."/>
            <person name="Sisk P."/>
            <person name="Sykes S."/>
            <person name="Wortman J."/>
            <person name="Nusbaum C."/>
            <person name="Birren B."/>
        </authorList>
    </citation>
    <scope>NUCLEOTIDE SEQUENCE [LARGE SCALE GENOMIC DNA]</scope>
    <source>
        <strain evidence="2">A-37</strain>
    </source>
</reference>
<keyword evidence="2" id="KW-1185">Reference proteome</keyword>
<proteinExistence type="predicted"/>
<dbReference type="EnsemblMetazoa" id="ACUA020130-RA">
    <property type="protein sequence ID" value="ACUA020130-PA"/>
    <property type="gene ID" value="ACUA020130"/>
</dbReference>
<sequence>MTSSASEQNHEETEQEVSDINDVFEDIFLTEERIIGEHFHQGLADGRLEESVQEAADYGFKKGSEIGREIGFYTGIVTAIASLPEAAANEKAQSVLQELLVALEKYPHENDPATDLLHNLQQIRNKYRRLCALLKVPFKYTQTNDLSF</sequence>
<evidence type="ECO:0000313" key="1">
    <source>
        <dbReference type="EnsemblMetazoa" id="ACUA020130-PA"/>
    </source>
</evidence>
<dbReference type="STRING" id="139723.A0A182MK01"/>
<dbReference type="Proteomes" id="UP000075883">
    <property type="component" value="Unassembled WGS sequence"/>
</dbReference>
<reference evidence="1" key="2">
    <citation type="submission" date="2020-05" db="UniProtKB">
        <authorList>
            <consortium name="EnsemblMetazoa"/>
        </authorList>
    </citation>
    <scope>IDENTIFICATION</scope>
    <source>
        <strain evidence="1">A-37</strain>
    </source>
</reference>
<organism evidence="1 2">
    <name type="scientific">Anopheles culicifacies</name>
    <dbReference type="NCBI Taxonomy" id="139723"/>
    <lineage>
        <taxon>Eukaryota</taxon>
        <taxon>Metazoa</taxon>
        <taxon>Ecdysozoa</taxon>
        <taxon>Arthropoda</taxon>
        <taxon>Hexapoda</taxon>
        <taxon>Insecta</taxon>
        <taxon>Pterygota</taxon>
        <taxon>Neoptera</taxon>
        <taxon>Endopterygota</taxon>
        <taxon>Diptera</taxon>
        <taxon>Nematocera</taxon>
        <taxon>Culicoidea</taxon>
        <taxon>Culicidae</taxon>
        <taxon>Anophelinae</taxon>
        <taxon>Anopheles</taxon>
        <taxon>culicifacies species complex</taxon>
    </lineage>
</organism>